<evidence type="ECO:0000313" key="3">
    <source>
        <dbReference type="EMBL" id="TEB43945.1"/>
    </source>
</evidence>
<dbReference type="InterPro" id="IPR038396">
    <property type="entry name" value="SpoIIAA-like_sf"/>
</dbReference>
<protein>
    <submittedName>
        <fullName evidence="3">STAS/SEC14 domain-containing protein</fullName>
    </submittedName>
    <submittedName>
        <fullName evidence="2">SpoIIAA-like protein</fullName>
    </submittedName>
</protein>
<dbReference type="RefSeq" id="WP_132036202.1">
    <property type="nucleotide sequence ID" value="NZ_QWDN01000004.1"/>
</dbReference>
<reference evidence="2" key="3">
    <citation type="submission" date="2019-03" db="EMBL/GenBank/DDBJ databases">
        <authorList>
            <person name="Whitman W."/>
            <person name="Huntemann M."/>
            <person name="Clum A."/>
            <person name="Pillay M."/>
            <person name="Palaniappan K."/>
            <person name="Varghese N."/>
            <person name="Mikhailova N."/>
            <person name="Stamatis D."/>
            <person name="Reddy T."/>
            <person name="Daum C."/>
            <person name="Shapiro N."/>
            <person name="Ivanova N."/>
            <person name="Kyrpides N."/>
            <person name="Woyke T."/>
        </authorList>
    </citation>
    <scope>NUCLEOTIDE SEQUENCE</scope>
    <source>
        <strain evidence="2">P5626</strain>
    </source>
</reference>
<evidence type="ECO:0000313" key="4">
    <source>
        <dbReference type="Proteomes" id="UP000295270"/>
    </source>
</evidence>
<dbReference type="Proteomes" id="UP000298340">
    <property type="component" value="Unassembled WGS sequence"/>
</dbReference>
<dbReference type="Pfam" id="PF11964">
    <property type="entry name" value="SpoIIAA-like"/>
    <property type="match status" value="1"/>
</dbReference>
<keyword evidence="4" id="KW-1185">Reference proteome</keyword>
<proteinExistence type="predicted"/>
<gene>
    <name evidence="3" type="ORF">D0809_13735</name>
    <name evidence="2" type="ORF">EV142_104300</name>
</gene>
<evidence type="ECO:0000313" key="2">
    <source>
        <dbReference type="EMBL" id="TCN57639.1"/>
    </source>
</evidence>
<comment type="caution">
    <text evidence="3">The sequence shown here is derived from an EMBL/GenBank/DDBJ whole genome shotgun (WGS) entry which is preliminary data.</text>
</comment>
<dbReference type="SUPFAM" id="SSF52091">
    <property type="entry name" value="SpoIIaa-like"/>
    <property type="match status" value="1"/>
</dbReference>
<dbReference type="EMBL" id="QWDN01000004">
    <property type="protein sequence ID" value="TEB43945.1"/>
    <property type="molecule type" value="Genomic_DNA"/>
</dbReference>
<sequence>MIQKIETSDNFVAFRAVGEVTAQDYKTVIAPAVKALVEQINEINFLFLIDTELGNFTATAWLEDAMMGLRNLGKWNRAAIVTDSDKAISFTNGFSYIVPGEFRGYKKEKIKEALSWVQGSEIPVLTTKEIISEPYIDPDDLGEENLSNGYSDADDIDYNYKA</sequence>
<organism evidence="3 5">
    <name type="scientific">Flavobacterium circumlabens</name>
    <dbReference type="NCBI Taxonomy" id="2133765"/>
    <lineage>
        <taxon>Bacteria</taxon>
        <taxon>Pseudomonadati</taxon>
        <taxon>Bacteroidota</taxon>
        <taxon>Flavobacteriia</taxon>
        <taxon>Flavobacteriales</taxon>
        <taxon>Flavobacteriaceae</taxon>
        <taxon>Flavobacterium</taxon>
    </lineage>
</organism>
<name>A0A4Y7UBZ3_9FLAO</name>
<reference evidence="3 5" key="2">
    <citation type="journal article" date="2018" name="Syst. Appl. Microbiol.">
        <title>Flavobacterium circumlabens sp. nov. and Flavobacterium cupreum sp. nov., two psychrotrophic species isolated from Antarctic environmental samples.</title>
        <authorList>
            <person name="Kralova S."/>
            <person name="Busse H.J."/>
            <person name="Svec P."/>
            <person name="Maslanova I."/>
            <person name="Stankova E."/>
            <person name="Bartak M."/>
            <person name="Sedlacek I."/>
        </authorList>
    </citation>
    <scope>NUCLEOTIDE SEQUENCE [LARGE SCALE GENOMIC DNA]</scope>
    <source>
        <strain evidence="3 5">CCM 8828</strain>
    </source>
</reference>
<dbReference type="Proteomes" id="UP000295270">
    <property type="component" value="Unassembled WGS sequence"/>
</dbReference>
<dbReference type="OrthoDB" id="1375395at2"/>
<dbReference type="InterPro" id="IPR036513">
    <property type="entry name" value="STAS_dom_sf"/>
</dbReference>
<dbReference type="InterPro" id="IPR021866">
    <property type="entry name" value="SpoIIAA-like"/>
</dbReference>
<accession>A0A4Y7UBZ3</accession>
<dbReference type="AlphaFoldDB" id="A0A4Y7UBZ3"/>
<feature type="region of interest" description="Disordered" evidence="1">
    <location>
        <begin position="135"/>
        <end position="156"/>
    </location>
</feature>
<dbReference type="Gene3D" id="3.40.50.10600">
    <property type="entry name" value="SpoIIaa-like domains"/>
    <property type="match status" value="1"/>
</dbReference>
<dbReference type="EMBL" id="SLWA01000004">
    <property type="protein sequence ID" value="TCN57639.1"/>
    <property type="molecule type" value="Genomic_DNA"/>
</dbReference>
<evidence type="ECO:0000313" key="5">
    <source>
        <dbReference type="Proteomes" id="UP000298340"/>
    </source>
</evidence>
<reference evidence="2 4" key="1">
    <citation type="journal article" date="2015" name="Stand. Genomic Sci.">
        <title>Genomic Encyclopedia of Bacterial and Archaeal Type Strains, Phase III: the genomes of soil and plant-associated and newly described type strains.</title>
        <authorList>
            <person name="Whitman W.B."/>
            <person name="Woyke T."/>
            <person name="Klenk H.P."/>
            <person name="Zhou Y."/>
            <person name="Lilburn T.G."/>
            <person name="Beck B.J."/>
            <person name="De Vos P."/>
            <person name="Vandamme P."/>
            <person name="Eisen J.A."/>
            <person name="Garrity G."/>
            <person name="Hugenholtz P."/>
            <person name="Kyrpides N.C."/>
        </authorList>
    </citation>
    <scope>NUCLEOTIDE SEQUENCE [LARGE SCALE GENOMIC DNA]</scope>
    <source>
        <strain evidence="2 4">P5626</strain>
    </source>
</reference>
<evidence type="ECO:0000256" key="1">
    <source>
        <dbReference type="SAM" id="MobiDB-lite"/>
    </source>
</evidence>